<feature type="domain" description="Glycosyltransferase 2-like" evidence="1">
    <location>
        <begin position="19"/>
        <end position="136"/>
    </location>
</feature>
<evidence type="ECO:0000259" key="1">
    <source>
        <dbReference type="Pfam" id="PF00535"/>
    </source>
</evidence>
<dbReference type="Proteomes" id="UP001589774">
    <property type="component" value="Unassembled WGS sequence"/>
</dbReference>
<evidence type="ECO:0000313" key="2">
    <source>
        <dbReference type="EMBL" id="MFC0321577.1"/>
    </source>
</evidence>
<keyword evidence="3" id="KW-1185">Reference proteome</keyword>
<dbReference type="RefSeq" id="WP_130856920.1">
    <property type="nucleotide sequence ID" value="NZ_JBHLWO010000007.1"/>
</dbReference>
<keyword evidence="2" id="KW-0328">Glycosyltransferase</keyword>
<dbReference type="InterPro" id="IPR029044">
    <property type="entry name" value="Nucleotide-diphossugar_trans"/>
</dbReference>
<dbReference type="CDD" id="cd06433">
    <property type="entry name" value="GT_2_WfgS_like"/>
    <property type="match status" value="1"/>
</dbReference>
<dbReference type="PANTHER" id="PTHR22916">
    <property type="entry name" value="GLYCOSYLTRANSFERASE"/>
    <property type="match status" value="1"/>
</dbReference>
<name>A0ABV6HSD6_9SPHI</name>
<dbReference type="GO" id="GO:0016757">
    <property type="term" value="F:glycosyltransferase activity"/>
    <property type="evidence" value="ECO:0007669"/>
    <property type="project" value="UniProtKB-KW"/>
</dbReference>
<proteinExistence type="predicted"/>
<reference evidence="2 3" key="1">
    <citation type="submission" date="2024-09" db="EMBL/GenBank/DDBJ databases">
        <authorList>
            <person name="Sun Q."/>
            <person name="Mori K."/>
        </authorList>
    </citation>
    <scope>NUCLEOTIDE SEQUENCE [LARGE SCALE GENOMIC DNA]</scope>
    <source>
        <strain evidence="2 3">CCM 7765</strain>
    </source>
</reference>
<dbReference type="Gene3D" id="3.90.550.10">
    <property type="entry name" value="Spore Coat Polysaccharide Biosynthesis Protein SpsA, Chain A"/>
    <property type="match status" value="1"/>
</dbReference>
<accession>A0ABV6HSD6</accession>
<sequence length="250" mass="29021">MVKKLDLGEVIMSGYYRLSIVIVTYNAEKHITKCLQSIVDYGGSNLQLILVDGGSTDETMARVGAFENHIDIMISEPDQGIYDAMNKALTLLKGTWVLFLGADDRLLPTFPSFVESFADKRSIYYGNCISDFEVLGGVFTKYKLAKRNPCHQAIAYPCIVFHKYKYDLKYKVFADYLLNMQCWGDGTFKKRYLPIEVSYYNMDGYSSYTHDEDFRRDKPRLVKQYLGVLVYLRYCLKKLRERNKIDSKFF</sequence>
<protein>
    <submittedName>
        <fullName evidence="2">Glycosyltransferase family 2 protein</fullName>
        <ecNumber evidence="2">2.4.-.-</ecNumber>
    </submittedName>
</protein>
<evidence type="ECO:0000313" key="3">
    <source>
        <dbReference type="Proteomes" id="UP001589774"/>
    </source>
</evidence>
<dbReference type="SUPFAM" id="SSF53448">
    <property type="entry name" value="Nucleotide-diphospho-sugar transferases"/>
    <property type="match status" value="1"/>
</dbReference>
<gene>
    <name evidence="2" type="ORF">ACFFI0_24905</name>
</gene>
<dbReference type="EC" id="2.4.-.-" evidence="2"/>
<keyword evidence="2" id="KW-0808">Transferase</keyword>
<dbReference type="InterPro" id="IPR001173">
    <property type="entry name" value="Glyco_trans_2-like"/>
</dbReference>
<dbReference type="PANTHER" id="PTHR22916:SF3">
    <property type="entry name" value="UDP-GLCNAC:BETAGAL BETA-1,3-N-ACETYLGLUCOSAMINYLTRANSFERASE-LIKE PROTEIN 1"/>
    <property type="match status" value="1"/>
</dbReference>
<dbReference type="EMBL" id="JBHLWO010000007">
    <property type="protein sequence ID" value="MFC0321577.1"/>
    <property type="molecule type" value="Genomic_DNA"/>
</dbReference>
<comment type="caution">
    <text evidence="2">The sequence shown here is derived from an EMBL/GenBank/DDBJ whole genome shotgun (WGS) entry which is preliminary data.</text>
</comment>
<organism evidence="2 3">
    <name type="scientific">Olivibacter oleidegradans</name>
    <dbReference type="NCBI Taxonomy" id="760123"/>
    <lineage>
        <taxon>Bacteria</taxon>
        <taxon>Pseudomonadati</taxon>
        <taxon>Bacteroidota</taxon>
        <taxon>Sphingobacteriia</taxon>
        <taxon>Sphingobacteriales</taxon>
        <taxon>Sphingobacteriaceae</taxon>
        <taxon>Olivibacter</taxon>
    </lineage>
</organism>
<dbReference type="Pfam" id="PF00535">
    <property type="entry name" value="Glycos_transf_2"/>
    <property type="match status" value="1"/>
</dbReference>